<dbReference type="SMART" id="SM00530">
    <property type="entry name" value="HTH_XRE"/>
    <property type="match status" value="1"/>
</dbReference>
<sequence>MLDWLVELRGEKTQAALAKQIGIAQSTYAGIESGKRGVGVKTAKRIAAVLGFDWTRFFE</sequence>
<dbReference type="GO" id="GO:0003677">
    <property type="term" value="F:DNA binding"/>
    <property type="evidence" value="ECO:0007669"/>
    <property type="project" value="InterPro"/>
</dbReference>
<proteinExistence type="predicted"/>
<dbReference type="InterPro" id="IPR010982">
    <property type="entry name" value="Lambda_DNA-bd_dom_sf"/>
</dbReference>
<dbReference type="InterPro" id="IPR001387">
    <property type="entry name" value="Cro/C1-type_HTH"/>
</dbReference>
<dbReference type="Pfam" id="PF01381">
    <property type="entry name" value="HTH_3"/>
    <property type="match status" value="1"/>
</dbReference>
<reference evidence="2" key="1">
    <citation type="journal article" date="2021" name="Proc. Natl. Acad. Sci. U.S.A.">
        <title>A Catalog of Tens of Thousands of Viruses from Human Metagenomes Reveals Hidden Associations with Chronic Diseases.</title>
        <authorList>
            <person name="Tisza M.J."/>
            <person name="Buck C.B."/>
        </authorList>
    </citation>
    <scope>NUCLEOTIDE SEQUENCE</scope>
    <source>
        <strain evidence="2">CtzMH52</strain>
    </source>
</reference>
<dbReference type="EMBL" id="BK015048">
    <property type="protein sequence ID" value="DAD88788.1"/>
    <property type="molecule type" value="Genomic_DNA"/>
</dbReference>
<protein>
    <submittedName>
        <fullName evidence="2">Helix-turn-helix XRE-family like protein</fullName>
    </submittedName>
</protein>
<dbReference type="CDD" id="cd00093">
    <property type="entry name" value="HTH_XRE"/>
    <property type="match status" value="1"/>
</dbReference>
<accession>A0A8S5N2Z1</accession>
<feature type="domain" description="HTH cro/C1-type" evidence="1">
    <location>
        <begin position="13"/>
        <end position="57"/>
    </location>
</feature>
<dbReference type="PROSITE" id="PS50943">
    <property type="entry name" value="HTH_CROC1"/>
    <property type="match status" value="1"/>
</dbReference>
<dbReference type="Gene3D" id="1.10.260.40">
    <property type="entry name" value="lambda repressor-like DNA-binding domains"/>
    <property type="match status" value="1"/>
</dbReference>
<evidence type="ECO:0000313" key="2">
    <source>
        <dbReference type="EMBL" id="DAD88788.1"/>
    </source>
</evidence>
<evidence type="ECO:0000259" key="1">
    <source>
        <dbReference type="PROSITE" id="PS50943"/>
    </source>
</evidence>
<organism evidence="2">
    <name type="scientific">Podoviridae sp. ctzMH52</name>
    <dbReference type="NCBI Taxonomy" id="2826596"/>
    <lineage>
        <taxon>Viruses</taxon>
        <taxon>Duplodnaviria</taxon>
        <taxon>Heunggongvirae</taxon>
        <taxon>Uroviricota</taxon>
        <taxon>Caudoviricetes</taxon>
    </lineage>
</organism>
<name>A0A8S5N2Z1_9CAUD</name>
<dbReference type="SUPFAM" id="SSF47413">
    <property type="entry name" value="lambda repressor-like DNA-binding domains"/>
    <property type="match status" value="1"/>
</dbReference>